<dbReference type="PANTHER" id="PTHR23157">
    <property type="entry name" value="GRIP AND COILED-COIL DOMAIN-CONTAINING PROTEIN 1"/>
    <property type="match status" value="1"/>
</dbReference>
<feature type="region of interest" description="Disordered" evidence="7">
    <location>
        <begin position="40"/>
        <end position="114"/>
    </location>
</feature>
<organism evidence="9 10">
    <name type="scientific">Patiria miniata</name>
    <name type="common">Bat star</name>
    <name type="synonym">Asterina miniata</name>
    <dbReference type="NCBI Taxonomy" id="46514"/>
    <lineage>
        <taxon>Eukaryota</taxon>
        <taxon>Metazoa</taxon>
        <taxon>Echinodermata</taxon>
        <taxon>Eleutherozoa</taxon>
        <taxon>Asterozoa</taxon>
        <taxon>Asteroidea</taxon>
        <taxon>Valvatacea</taxon>
        <taxon>Valvatida</taxon>
        <taxon>Asterinidae</taxon>
        <taxon>Patiria</taxon>
    </lineage>
</organism>
<evidence type="ECO:0000256" key="7">
    <source>
        <dbReference type="SAM" id="MobiDB-lite"/>
    </source>
</evidence>
<evidence type="ECO:0000256" key="2">
    <source>
        <dbReference type="ARBA" id="ARBA00004496"/>
    </source>
</evidence>
<evidence type="ECO:0000313" key="10">
    <source>
        <dbReference type="Proteomes" id="UP000887568"/>
    </source>
</evidence>
<feature type="compositionally biased region" description="Polar residues" evidence="7">
    <location>
        <begin position="49"/>
        <end position="71"/>
    </location>
</feature>
<keyword evidence="4 6" id="KW-0175">Coiled coil</keyword>
<protein>
    <recommendedName>
        <fullName evidence="8">GRIP domain-containing protein</fullName>
    </recommendedName>
</protein>
<name>A0A913ZKJ9_PATMI</name>
<evidence type="ECO:0000256" key="6">
    <source>
        <dbReference type="SAM" id="Coils"/>
    </source>
</evidence>
<dbReference type="InterPro" id="IPR051952">
    <property type="entry name" value="Golgi-autophagy_related"/>
</dbReference>
<sequence length="739" mass="85320">MDRGTRKDLLETIEKQKDQLSRYESRLRDVVQAYKNLSKEKEALEASVQALSATSPQKPVSTPQSAKPQGQRSDREGDARKDEDNESVDSQSTRDESKEASDTESTEKEENVNFHQLKEQLSTLTTALATVTAQKSKMEASFQADKKKIRQEFEESLRQHQEGKEQFEEAKTTLQEQLTEARNKSRLQQQEREQEQIDHAVMIRELQTLLAQERNDKERLENKLGDLEDGLAIAKSQPDKSAAYEEHVRNLNRDLEAVRSQLRAAEQKASRPSPLLVQLQKEMAEMKAQHRIQVEAEQQKAKESKEVLRQLREAEEERVATLESKLAELSEVVGNYDRVKQQDQQAIQRLKERITQLDLENTALAQAINKSQTNQSEEIVNPDATVSELTEKITTLKGLLKLANQKSEKPVDIDDICNIEDHTSLEIHPDHRSCQQELKQLKDEFERYKLRAQGVLKNKSVKDTSSNKEIEALQTQITEMRDRISVLRQQLDDEEASHKQTVTNYEDKIFKLKEQHRAALSQAESEYKQRASDMEQQIHRQRDRTMALLAEKAQEIDILRQQLNHRYGGPANMQGDYSLTRQSSGDVFLDGDERPKSEADETVSQLQVSMVQSSNPSLLHFADERARREVELTAVKKQKQQLEGALRQLQEKHAMAAQMHEEELDQLREEAERWKRNRSREGTNLEYLKNVVLCYFQTESHSKRRQMFSAIATILQFTRREKEGVLKKQGASWWGYGPT</sequence>
<feature type="compositionally biased region" description="Basic and acidic residues" evidence="7">
    <location>
        <begin position="92"/>
        <end position="114"/>
    </location>
</feature>
<feature type="coiled-coil region" evidence="6">
    <location>
        <begin position="431"/>
        <end position="544"/>
    </location>
</feature>
<comment type="subcellular location">
    <subcellularLocation>
        <location evidence="2">Cytoplasm</location>
    </subcellularLocation>
    <subcellularLocation>
        <location evidence="1">Endomembrane system</location>
        <topology evidence="1">Peripheral membrane protein</topology>
    </subcellularLocation>
</comment>
<dbReference type="SMART" id="SM00755">
    <property type="entry name" value="Grip"/>
    <property type="match status" value="1"/>
</dbReference>
<keyword evidence="10" id="KW-1185">Reference proteome</keyword>
<evidence type="ECO:0000256" key="4">
    <source>
        <dbReference type="ARBA" id="ARBA00023054"/>
    </source>
</evidence>
<dbReference type="OrthoDB" id="9898580at2759"/>
<dbReference type="OMA" id="ITEMEMI"/>
<evidence type="ECO:0000259" key="8">
    <source>
        <dbReference type="PROSITE" id="PS50913"/>
    </source>
</evidence>
<dbReference type="Gene3D" id="1.10.220.60">
    <property type="entry name" value="GRIP domain"/>
    <property type="match status" value="1"/>
</dbReference>
<dbReference type="PANTHER" id="PTHR23157:SF25">
    <property type="entry name" value="GRIP AND COILED-COIL DOMAIN-CONTAINING PROTEIN 1"/>
    <property type="match status" value="1"/>
</dbReference>
<evidence type="ECO:0000256" key="3">
    <source>
        <dbReference type="ARBA" id="ARBA00022490"/>
    </source>
</evidence>
<feature type="domain" description="GRIP" evidence="8">
    <location>
        <begin position="678"/>
        <end position="728"/>
    </location>
</feature>
<dbReference type="GeneID" id="119724580"/>
<dbReference type="PROSITE" id="PS50913">
    <property type="entry name" value="GRIP"/>
    <property type="match status" value="1"/>
</dbReference>
<dbReference type="EnsemblMetazoa" id="XM_038195692.1">
    <property type="protein sequence ID" value="XP_038051620.1"/>
    <property type="gene ID" value="LOC119724580"/>
</dbReference>
<dbReference type="Proteomes" id="UP000887568">
    <property type="component" value="Unplaced"/>
</dbReference>
<dbReference type="GO" id="GO:0005794">
    <property type="term" value="C:Golgi apparatus"/>
    <property type="evidence" value="ECO:0007669"/>
    <property type="project" value="TreeGrafter"/>
</dbReference>
<keyword evidence="3" id="KW-0963">Cytoplasm</keyword>
<feature type="region of interest" description="Disordered" evidence="7">
    <location>
        <begin position="155"/>
        <end position="187"/>
    </location>
</feature>
<dbReference type="InterPro" id="IPR000237">
    <property type="entry name" value="GRIP_dom"/>
</dbReference>
<proteinExistence type="predicted"/>
<feature type="coiled-coil region" evidence="6">
    <location>
        <begin position="632"/>
        <end position="684"/>
    </location>
</feature>
<feature type="compositionally biased region" description="Basic and acidic residues" evidence="7">
    <location>
        <begin position="72"/>
        <end position="83"/>
    </location>
</feature>
<evidence type="ECO:0000256" key="1">
    <source>
        <dbReference type="ARBA" id="ARBA00004184"/>
    </source>
</evidence>
<feature type="compositionally biased region" description="Basic and acidic residues" evidence="7">
    <location>
        <begin position="155"/>
        <end position="171"/>
    </location>
</feature>
<accession>A0A913ZKJ9</accession>
<keyword evidence="5" id="KW-0472">Membrane</keyword>
<dbReference type="RefSeq" id="XP_038051620.1">
    <property type="nucleotide sequence ID" value="XM_038195692.1"/>
</dbReference>
<evidence type="ECO:0000313" key="9">
    <source>
        <dbReference type="EnsemblMetazoa" id="XP_038051620.1"/>
    </source>
</evidence>
<reference evidence="9" key="1">
    <citation type="submission" date="2022-11" db="UniProtKB">
        <authorList>
            <consortium name="EnsemblMetazoa"/>
        </authorList>
    </citation>
    <scope>IDENTIFICATION</scope>
</reference>
<evidence type="ECO:0000256" key="5">
    <source>
        <dbReference type="ARBA" id="ARBA00023136"/>
    </source>
</evidence>
<dbReference type="AlphaFoldDB" id="A0A913ZKJ9"/>
<dbReference type="Pfam" id="PF01465">
    <property type="entry name" value="GRIP"/>
    <property type="match status" value="1"/>
</dbReference>